<dbReference type="Proteomes" id="UP000613401">
    <property type="component" value="Unassembled WGS sequence"/>
</dbReference>
<organism evidence="1 2">
    <name type="scientific">Colletotrichum gloeosporioides</name>
    <name type="common">Anthracnose fungus</name>
    <name type="synonym">Glomerella cingulata</name>
    <dbReference type="NCBI Taxonomy" id="474922"/>
    <lineage>
        <taxon>Eukaryota</taxon>
        <taxon>Fungi</taxon>
        <taxon>Dikarya</taxon>
        <taxon>Ascomycota</taxon>
        <taxon>Pezizomycotina</taxon>
        <taxon>Sordariomycetes</taxon>
        <taxon>Hypocreomycetidae</taxon>
        <taxon>Glomerellales</taxon>
        <taxon>Glomerellaceae</taxon>
        <taxon>Colletotrichum</taxon>
        <taxon>Colletotrichum gloeosporioides species complex</taxon>
    </lineage>
</organism>
<dbReference type="GeneID" id="69018538"/>
<comment type="caution">
    <text evidence="1">The sequence shown here is derived from an EMBL/GenBank/DDBJ whole genome shotgun (WGS) entry which is preliminary data.</text>
</comment>
<dbReference type="RefSeq" id="XP_045268375.1">
    <property type="nucleotide sequence ID" value="XM_045411317.1"/>
</dbReference>
<name>A0A8H4CSA3_COLGL</name>
<reference evidence="1" key="2">
    <citation type="submission" date="2020-03" db="EMBL/GenBank/DDBJ databases">
        <authorList>
            <person name="Fu F.-F."/>
            <person name="Chen J."/>
        </authorList>
    </citation>
    <scope>NUCLEOTIDE SEQUENCE</scope>
    <source>
        <strain evidence="1">Lc1</strain>
    </source>
</reference>
<keyword evidence="2" id="KW-1185">Reference proteome</keyword>
<evidence type="ECO:0000313" key="1">
    <source>
        <dbReference type="EMBL" id="KAF3809216.1"/>
    </source>
</evidence>
<evidence type="ECO:0000313" key="2">
    <source>
        <dbReference type="Proteomes" id="UP000613401"/>
    </source>
</evidence>
<dbReference type="EMBL" id="WVTB01000017">
    <property type="protein sequence ID" value="KAF3809216.1"/>
    <property type="molecule type" value="Genomic_DNA"/>
</dbReference>
<accession>A0A8H4CSA3</accession>
<dbReference type="AlphaFoldDB" id="A0A8H4CSA3"/>
<sequence length="110" mass="13362">MEKLPTELLEKILLPENFEWPADFDETTALIDDLFDVNFFNTWRRSWVYLRVCRSFNEVLKPILSAKFKRQDVALLMLLNDSPHRRLQVLHPPRDERETSDFKYFLKCWD</sequence>
<gene>
    <name evidence="1" type="ORF">GCG54_00011412</name>
</gene>
<reference evidence="1" key="1">
    <citation type="journal article" date="2020" name="Phytopathology">
        <title>Genome sequence and comparative analysis of Colletotrichum gloeosporioides isolated from Liriodendron leaves.</title>
        <authorList>
            <person name="Fu F.F."/>
            <person name="Hao Z."/>
            <person name="Wang P."/>
            <person name="Lu Y."/>
            <person name="Xue L.J."/>
            <person name="Wei G."/>
            <person name="Tian Y."/>
            <person name="Baishi H."/>
            <person name="Xu H."/>
            <person name="Shi J."/>
            <person name="Cheng T."/>
            <person name="Wang G."/>
            <person name="Yi Y."/>
            <person name="Chen J."/>
        </authorList>
    </citation>
    <scope>NUCLEOTIDE SEQUENCE</scope>
    <source>
        <strain evidence="1">Lc1</strain>
    </source>
</reference>
<protein>
    <submittedName>
        <fullName evidence="1">Uncharacterized protein</fullName>
    </submittedName>
</protein>
<proteinExistence type="predicted"/>